<sequence length="156" mass="17441">MATFLPFVSTVFIAISGLFVAIGWVLVARRKIEAHKKVMYWAAILAVVFFITYLSKTIFIGSTSFGGPDDIRLYYTIFLLFHITMASLAAVLGIISLTTGYKNNLKLHRKLGPFTSVVWFISATTGIAVYLLLYVIYEPGETTQLFDAILNLILFI</sequence>
<accession>A0A1G9ZSP1</accession>
<dbReference type="PANTHER" id="PTHR37692:SF1">
    <property type="entry name" value="DUF420 DOMAIN-CONTAINING PROTEIN"/>
    <property type="match status" value="1"/>
</dbReference>
<feature type="transmembrane region" description="Helical" evidence="1">
    <location>
        <begin position="6"/>
        <end position="27"/>
    </location>
</feature>
<protein>
    <submittedName>
        <fullName evidence="2">Putative membrane protein</fullName>
    </submittedName>
</protein>
<keyword evidence="1" id="KW-0472">Membrane</keyword>
<dbReference type="AlphaFoldDB" id="A0A1G9ZSP1"/>
<evidence type="ECO:0000256" key="1">
    <source>
        <dbReference type="SAM" id="Phobius"/>
    </source>
</evidence>
<gene>
    <name evidence="2" type="ORF">SAMN04488053_101224</name>
</gene>
<dbReference type="EMBL" id="FNIL01000001">
    <property type="protein sequence ID" value="SDN24288.1"/>
    <property type="molecule type" value="Genomic_DNA"/>
</dbReference>
<evidence type="ECO:0000313" key="3">
    <source>
        <dbReference type="Proteomes" id="UP000198778"/>
    </source>
</evidence>
<dbReference type="STRING" id="745820.SAMN04488053_101224"/>
<dbReference type="PANTHER" id="PTHR37692">
    <property type="entry name" value="HYPOTHETICAL MEMBRANE SPANNING PROTEIN"/>
    <property type="match status" value="1"/>
</dbReference>
<reference evidence="3" key="1">
    <citation type="submission" date="2016-10" db="EMBL/GenBank/DDBJ databases">
        <authorList>
            <person name="Varghese N."/>
            <person name="Submissions S."/>
        </authorList>
    </citation>
    <scope>NUCLEOTIDE SEQUENCE [LARGE SCALE GENOMIC DNA]</scope>
    <source>
        <strain evidence="3">CGMCC 1.10369</strain>
    </source>
</reference>
<feature type="transmembrane region" description="Helical" evidence="1">
    <location>
        <begin position="39"/>
        <end position="61"/>
    </location>
</feature>
<dbReference type="InterPro" id="IPR007352">
    <property type="entry name" value="DUF420"/>
</dbReference>
<keyword evidence="1" id="KW-0812">Transmembrane</keyword>
<dbReference type="RefSeq" id="WP_090839735.1">
    <property type="nucleotide sequence ID" value="NZ_FNIL01000001.1"/>
</dbReference>
<organism evidence="2 3">
    <name type="scientific">Alkalicoccus daliensis</name>
    <dbReference type="NCBI Taxonomy" id="745820"/>
    <lineage>
        <taxon>Bacteria</taxon>
        <taxon>Bacillati</taxon>
        <taxon>Bacillota</taxon>
        <taxon>Bacilli</taxon>
        <taxon>Bacillales</taxon>
        <taxon>Bacillaceae</taxon>
        <taxon>Alkalicoccus</taxon>
    </lineage>
</organism>
<dbReference type="Proteomes" id="UP000198778">
    <property type="component" value="Unassembled WGS sequence"/>
</dbReference>
<name>A0A1G9ZSP1_9BACI</name>
<feature type="transmembrane region" description="Helical" evidence="1">
    <location>
        <begin position="73"/>
        <end position="97"/>
    </location>
</feature>
<keyword evidence="1" id="KW-1133">Transmembrane helix</keyword>
<proteinExistence type="predicted"/>
<dbReference type="Pfam" id="PF04238">
    <property type="entry name" value="DUF420"/>
    <property type="match status" value="1"/>
</dbReference>
<feature type="transmembrane region" description="Helical" evidence="1">
    <location>
        <begin position="117"/>
        <end position="137"/>
    </location>
</feature>
<dbReference type="OrthoDB" id="2375575at2"/>
<evidence type="ECO:0000313" key="2">
    <source>
        <dbReference type="EMBL" id="SDN24288.1"/>
    </source>
</evidence>
<keyword evidence="3" id="KW-1185">Reference proteome</keyword>